<gene>
    <name evidence="2" type="ORF">CHS0354_027078</name>
</gene>
<name>A0AAE0S0Q3_9BIVA</name>
<proteinExistence type="predicted"/>
<evidence type="ECO:0000313" key="2">
    <source>
        <dbReference type="EMBL" id="KAK3582964.1"/>
    </source>
</evidence>
<reference evidence="2" key="1">
    <citation type="journal article" date="2021" name="Genome Biol. Evol.">
        <title>A High-Quality Reference Genome for a Parasitic Bivalve with Doubly Uniparental Inheritance (Bivalvia: Unionida).</title>
        <authorList>
            <person name="Smith C.H."/>
        </authorList>
    </citation>
    <scope>NUCLEOTIDE SEQUENCE</scope>
    <source>
        <strain evidence="2">CHS0354</strain>
    </source>
</reference>
<accession>A0AAE0S0Q3</accession>
<keyword evidence="3" id="KW-1185">Reference proteome</keyword>
<dbReference type="EMBL" id="JAEAOA010001621">
    <property type="protein sequence ID" value="KAK3582964.1"/>
    <property type="molecule type" value="Genomic_DNA"/>
</dbReference>
<evidence type="ECO:0000313" key="3">
    <source>
        <dbReference type="Proteomes" id="UP001195483"/>
    </source>
</evidence>
<organism evidence="2 3">
    <name type="scientific">Potamilus streckersoni</name>
    <dbReference type="NCBI Taxonomy" id="2493646"/>
    <lineage>
        <taxon>Eukaryota</taxon>
        <taxon>Metazoa</taxon>
        <taxon>Spiralia</taxon>
        <taxon>Lophotrochozoa</taxon>
        <taxon>Mollusca</taxon>
        <taxon>Bivalvia</taxon>
        <taxon>Autobranchia</taxon>
        <taxon>Heteroconchia</taxon>
        <taxon>Palaeoheterodonta</taxon>
        <taxon>Unionida</taxon>
        <taxon>Unionoidea</taxon>
        <taxon>Unionidae</taxon>
        <taxon>Ambleminae</taxon>
        <taxon>Lampsilini</taxon>
        <taxon>Potamilus</taxon>
    </lineage>
</organism>
<comment type="caution">
    <text evidence="2">The sequence shown here is derived from an EMBL/GenBank/DDBJ whole genome shotgun (WGS) entry which is preliminary data.</text>
</comment>
<protein>
    <submittedName>
        <fullName evidence="2">Uncharacterized protein</fullName>
    </submittedName>
</protein>
<sequence>MEAILIRPRDTPPPINRDGHYGEDGRECHGEVEVDPDAANHHAKRPNVIAIMATKKSVIARLRIYMLNGCLKTGSNMNDNRTRKLPKIVTTTSKISVMAREMFSAVTLKPENCGNAVVLEQLLKVTLISLDPDIQFFFDLFHNNT</sequence>
<reference evidence="2" key="3">
    <citation type="submission" date="2023-05" db="EMBL/GenBank/DDBJ databases">
        <authorList>
            <person name="Smith C.H."/>
        </authorList>
    </citation>
    <scope>NUCLEOTIDE SEQUENCE</scope>
    <source>
        <strain evidence="2">CHS0354</strain>
        <tissue evidence="2">Mantle</tissue>
    </source>
</reference>
<dbReference type="Proteomes" id="UP001195483">
    <property type="component" value="Unassembled WGS sequence"/>
</dbReference>
<reference evidence="2" key="2">
    <citation type="journal article" date="2021" name="Genome Biol. Evol.">
        <title>Developing a high-quality reference genome for a parasitic bivalve with doubly uniparental inheritance (Bivalvia: Unionida).</title>
        <authorList>
            <person name="Smith C.H."/>
        </authorList>
    </citation>
    <scope>NUCLEOTIDE SEQUENCE</scope>
    <source>
        <strain evidence="2">CHS0354</strain>
        <tissue evidence="2">Mantle</tissue>
    </source>
</reference>
<evidence type="ECO:0000256" key="1">
    <source>
        <dbReference type="SAM" id="MobiDB-lite"/>
    </source>
</evidence>
<feature type="region of interest" description="Disordered" evidence="1">
    <location>
        <begin position="1"/>
        <end position="25"/>
    </location>
</feature>
<dbReference type="AlphaFoldDB" id="A0AAE0S0Q3"/>